<accession>A0A3B0QYZ1</accession>
<evidence type="ECO:0000313" key="3">
    <source>
        <dbReference type="EMBL" id="VAV86594.1"/>
    </source>
</evidence>
<evidence type="ECO:0000256" key="1">
    <source>
        <dbReference type="ARBA" id="ARBA00023002"/>
    </source>
</evidence>
<dbReference type="Gene3D" id="3.40.50.920">
    <property type="match status" value="1"/>
</dbReference>
<dbReference type="CDD" id="cd07036">
    <property type="entry name" value="TPP_PYR_E1-PDHc-beta_like"/>
    <property type="match status" value="1"/>
</dbReference>
<dbReference type="EC" id="2.3.1.190" evidence="3"/>
<organism evidence="3">
    <name type="scientific">hydrothermal vent metagenome</name>
    <dbReference type="NCBI Taxonomy" id="652676"/>
    <lineage>
        <taxon>unclassified sequences</taxon>
        <taxon>metagenomes</taxon>
        <taxon>ecological metagenomes</taxon>
    </lineage>
</organism>
<dbReference type="EMBL" id="UOED01000011">
    <property type="protein sequence ID" value="VAV86594.1"/>
    <property type="molecule type" value="Genomic_DNA"/>
</dbReference>
<dbReference type="Pfam" id="PF02780">
    <property type="entry name" value="Transketolase_C"/>
    <property type="match status" value="1"/>
</dbReference>
<sequence length="338" mass="36253">MSKKTYRQAVNEAISQEMRRDSSVIIIGEDVAGGTGAGGEDDAWGGPMAVTKGLLAEFGSDRVLDTPISEAGYMGMAIGAAASGLRPIADLMFNDFIGVCFDQVVNQAAKYRYMYGGQDKIPLTIRTMIGAGLSIGAQHSQCLYPIFSYFAGLKVVVPSSPYEVKGLLATAIRDNDPVIFCEHKLLYDMTEEVPDDPYTIPFGEARFVRDGGDVTVIALSRMVHIALEAADSLARDGIECEVIDPRTTTPLDVESILESVEETGRLVIVDESGPRCGMASDIAAIVAEEGFSFLKAPIMKVTPPHVPIAAAPNLENLYIPNAARVIEAVRKVMGRDDG</sequence>
<dbReference type="Gene3D" id="3.40.50.970">
    <property type="match status" value="1"/>
</dbReference>
<protein>
    <submittedName>
        <fullName evidence="3">Acetoin dehydrogenase E1 component beta-subunit</fullName>
        <ecNumber evidence="3">2.3.1.190</ecNumber>
    </submittedName>
</protein>
<dbReference type="PANTHER" id="PTHR43257">
    <property type="entry name" value="PYRUVATE DEHYDROGENASE E1 COMPONENT BETA SUBUNIT"/>
    <property type="match status" value="1"/>
</dbReference>
<feature type="domain" description="Transketolase-like pyrimidine-binding" evidence="2">
    <location>
        <begin position="4"/>
        <end position="189"/>
    </location>
</feature>
<dbReference type="InterPro" id="IPR029061">
    <property type="entry name" value="THDP-binding"/>
</dbReference>
<keyword evidence="1" id="KW-0560">Oxidoreductase</keyword>
<reference evidence="3" key="1">
    <citation type="submission" date="2018-06" db="EMBL/GenBank/DDBJ databases">
        <authorList>
            <person name="Zhirakovskaya E."/>
        </authorList>
    </citation>
    <scope>NUCLEOTIDE SEQUENCE</scope>
</reference>
<dbReference type="SUPFAM" id="SSF52922">
    <property type="entry name" value="TK C-terminal domain-like"/>
    <property type="match status" value="1"/>
</dbReference>
<evidence type="ECO:0000259" key="2">
    <source>
        <dbReference type="SMART" id="SM00861"/>
    </source>
</evidence>
<dbReference type="GO" id="GO:0016491">
    <property type="term" value="F:oxidoreductase activity"/>
    <property type="evidence" value="ECO:0007669"/>
    <property type="project" value="UniProtKB-KW"/>
</dbReference>
<dbReference type="FunFam" id="3.40.50.970:FF:000001">
    <property type="entry name" value="Pyruvate dehydrogenase E1 beta subunit"/>
    <property type="match status" value="1"/>
</dbReference>
<dbReference type="PANTHER" id="PTHR43257:SF3">
    <property type="entry name" value="ACETOIN:2,6-DICHLOROPHENOLINDOPHENOL OXIDOREDUCTASE SUBUNIT BETA"/>
    <property type="match status" value="1"/>
</dbReference>
<dbReference type="InterPro" id="IPR009014">
    <property type="entry name" value="Transketo_C/PFOR_II"/>
</dbReference>
<dbReference type="AlphaFoldDB" id="A0A3B0QYZ1"/>
<dbReference type="Pfam" id="PF02779">
    <property type="entry name" value="Transket_pyr"/>
    <property type="match status" value="1"/>
</dbReference>
<dbReference type="SMART" id="SM00861">
    <property type="entry name" value="Transket_pyr"/>
    <property type="match status" value="1"/>
</dbReference>
<keyword evidence="3" id="KW-0808">Transferase</keyword>
<proteinExistence type="predicted"/>
<keyword evidence="3" id="KW-0012">Acyltransferase</keyword>
<dbReference type="NCBIfam" id="NF006667">
    <property type="entry name" value="PRK09212.1"/>
    <property type="match status" value="1"/>
</dbReference>
<dbReference type="GO" id="GO:0016746">
    <property type="term" value="F:acyltransferase activity"/>
    <property type="evidence" value="ECO:0007669"/>
    <property type="project" value="UniProtKB-KW"/>
</dbReference>
<dbReference type="InterPro" id="IPR005475">
    <property type="entry name" value="Transketolase-like_Pyr-bd"/>
</dbReference>
<gene>
    <name evidence="3" type="ORF">MNBD_ALPHA02-2477</name>
</gene>
<dbReference type="InterPro" id="IPR033248">
    <property type="entry name" value="Transketolase_C"/>
</dbReference>
<name>A0A3B0QYZ1_9ZZZZ</name>
<dbReference type="SUPFAM" id="SSF52518">
    <property type="entry name" value="Thiamin diphosphate-binding fold (THDP-binding)"/>
    <property type="match status" value="1"/>
</dbReference>
<dbReference type="FunFam" id="3.40.50.920:FF:000001">
    <property type="entry name" value="Pyruvate dehydrogenase E1 beta subunit"/>
    <property type="match status" value="1"/>
</dbReference>